<evidence type="ECO:0000259" key="1">
    <source>
        <dbReference type="PROSITE" id="PS51186"/>
    </source>
</evidence>
<dbReference type="InterPro" id="IPR000182">
    <property type="entry name" value="GNAT_dom"/>
</dbReference>
<comment type="caution">
    <text evidence="2">The sequence shown here is derived from an EMBL/GenBank/DDBJ whole genome shotgun (WGS) entry which is preliminary data.</text>
</comment>
<dbReference type="EMBL" id="JAODUO010001406">
    <property type="protein sequence ID" value="KAK2164564.1"/>
    <property type="molecule type" value="Genomic_DNA"/>
</dbReference>
<dbReference type="AlphaFoldDB" id="A0AAD9K4E1"/>
<dbReference type="Proteomes" id="UP001209878">
    <property type="component" value="Unassembled WGS sequence"/>
</dbReference>
<feature type="domain" description="N-acetyltransferase" evidence="1">
    <location>
        <begin position="88"/>
        <end position="245"/>
    </location>
</feature>
<dbReference type="CDD" id="cd04301">
    <property type="entry name" value="NAT_SF"/>
    <property type="match status" value="1"/>
</dbReference>
<dbReference type="Pfam" id="PF13302">
    <property type="entry name" value="Acetyltransf_3"/>
    <property type="match status" value="1"/>
</dbReference>
<sequence length="267" mass="29431">MLLELKRQKFLVVACLPLGGELVDLGPCETFVLYSELAGKEPVEMPLKDRKHFLARLLGPEDAVEDRRRVLTIPSLPVTHKLREGTRVRMRTMQPDENETVYRMFLAASETGQGYSVDDTLSLRQFRSWFLADAYNVVWEVADSGHVIAFSSIGQGPCARTSKSTVCDSNIVLRPEYQGRGIGIEIAEATERLARSLGYTSVLSDTPAGSHRSADVMSRQGYCVVGVLPNCANLAGHGIVDLLCCYRSIAHMKPFVASDDATHASRL</sequence>
<reference evidence="2" key="1">
    <citation type="journal article" date="2023" name="Mol. Biol. Evol.">
        <title>Third-Generation Sequencing Reveals the Adaptive Role of the Epigenome in Three Deep-Sea Polychaetes.</title>
        <authorList>
            <person name="Perez M."/>
            <person name="Aroh O."/>
            <person name="Sun Y."/>
            <person name="Lan Y."/>
            <person name="Juniper S.K."/>
            <person name="Young C.R."/>
            <person name="Angers B."/>
            <person name="Qian P.Y."/>
        </authorList>
    </citation>
    <scope>NUCLEOTIDE SEQUENCE</scope>
    <source>
        <strain evidence="2">R07B-5</strain>
    </source>
</reference>
<proteinExistence type="predicted"/>
<evidence type="ECO:0000313" key="3">
    <source>
        <dbReference type="Proteomes" id="UP001209878"/>
    </source>
</evidence>
<dbReference type="SUPFAM" id="SSF55729">
    <property type="entry name" value="Acyl-CoA N-acyltransferases (Nat)"/>
    <property type="match status" value="1"/>
</dbReference>
<name>A0AAD9K4E1_RIDPI</name>
<dbReference type="Gene3D" id="3.40.630.30">
    <property type="match status" value="1"/>
</dbReference>
<keyword evidence="3" id="KW-1185">Reference proteome</keyword>
<dbReference type="PROSITE" id="PS51186">
    <property type="entry name" value="GNAT"/>
    <property type="match status" value="1"/>
</dbReference>
<dbReference type="InterPro" id="IPR016181">
    <property type="entry name" value="Acyl_CoA_acyltransferase"/>
</dbReference>
<gene>
    <name evidence="2" type="ORF">NP493_1406g00001</name>
</gene>
<evidence type="ECO:0000313" key="2">
    <source>
        <dbReference type="EMBL" id="KAK2164564.1"/>
    </source>
</evidence>
<organism evidence="2 3">
    <name type="scientific">Ridgeia piscesae</name>
    <name type="common">Tubeworm</name>
    <dbReference type="NCBI Taxonomy" id="27915"/>
    <lineage>
        <taxon>Eukaryota</taxon>
        <taxon>Metazoa</taxon>
        <taxon>Spiralia</taxon>
        <taxon>Lophotrochozoa</taxon>
        <taxon>Annelida</taxon>
        <taxon>Polychaeta</taxon>
        <taxon>Sedentaria</taxon>
        <taxon>Canalipalpata</taxon>
        <taxon>Sabellida</taxon>
        <taxon>Siboglinidae</taxon>
        <taxon>Ridgeia</taxon>
    </lineage>
</organism>
<dbReference type="GO" id="GO:0016747">
    <property type="term" value="F:acyltransferase activity, transferring groups other than amino-acyl groups"/>
    <property type="evidence" value="ECO:0007669"/>
    <property type="project" value="InterPro"/>
</dbReference>
<protein>
    <recommendedName>
        <fullName evidence="1">N-acetyltransferase domain-containing protein</fullName>
    </recommendedName>
</protein>
<accession>A0AAD9K4E1</accession>